<dbReference type="Proteomes" id="UP000034455">
    <property type="component" value="Unassembled WGS sequence"/>
</dbReference>
<dbReference type="PATRIC" id="fig|74704.6.peg.2248"/>
<keyword evidence="1" id="KW-0812">Transmembrane</keyword>
<feature type="transmembrane region" description="Helical" evidence="1">
    <location>
        <begin position="12"/>
        <end position="29"/>
    </location>
</feature>
<keyword evidence="1" id="KW-0472">Membrane</keyword>
<name>A0A0M2NY61_STACC</name>
<protein>
    <submittedName>
        <fullName evidence="2">Uncharacterized protein</fullName>
    </submittedName>
</protein>
<dbReference type="AlphaFoldDB" id="A0A0M2NY61"/>
<comment type="caution">
    <text evidence="2">The sequence shown here is derived from an EMBL/GenBank/DDBJ whole genome shotgun (WGS) entry which is preliminary data.</text>
</comment>
<sequence>MSEKTKKSIRIGLSFAQVVVQSLIVYYAYKQYKLSKEM</sequence>
<accession>A0A0M2NY61</accession>
<evidence type="ECO:0000313" key="2">
    <source>
        <dbReference type="EMBL" id="KKI62623.1"/>
    </source>
</evidence>
<keyword evidence="1" id="KW-1133">Transmembrane helix</keyword>
<dbReference type="EMBL" id="LAKJ01000041">
    <property type="protein sequence ID" value="KKI62623.1"/>
    <property type="molecule type" value="Genomic_DNA"/>
</dbReference>
<gene>
    <name evidence="2" type="ORF">UF66_2184</name>
</gene>
<proteinExistence type="predicted"/>
<evidence type="ECO:0000256" key="1">
    <source>
        <dbReference type="SAM" id="Phobius"/>
    </source>
</evidence>
<reference evidence="2 3" key="1">
    <citation type="submission" date="2015-03" db="EMBL/GenBank/DDBJ databases">
        <title>Genome Assembly of Staphylococcus cohnii subsp. cohnii strain G22B2.</title>
        <authorList>
            <person name="Nair G."/>
            <person name="Kaur G."/>
            <person name="Khatri I."/>
            <person name="Singh N.K."/>
            <person name="Sathyabama S."/>
            <person name="Maurya S.K."/>
            <person name="Subramanian S."/>
            <person name="Agrewala J.N."/>
            <person name="Mayilraj S."/>
        </authorList>
    </citation>
    <scope>NUCLEOTIDE SEQUENCE [LARGE SCALE GENOMIC DNA]</scope>
    <source>
        <strain evidence="2 3">G22B2</strain>
    </source>
</reference>
<organism evidence="2 3">
    <name type="scientific">Staphylococcus cohnii subsp. cohnii</name>
    <dbReference type="NCBI Taxonomy" id="74704"/>
    <lineage>
        <taxon>Bacteria</taxon>
        <taxon>Bacillati</taxon>
        <taxon>Bacillota</taxon>
        <taxon>Bacilli</taxon>
        <taxon>Bacillales</taxon>
        <taxon>Staphylococcaceae</taxon>
        <taxon>Staphylococcus</taxon>
        <taxon>Staphylococcus cohnii species complex</taxon>
    </lineage>
</organism>
<evidence type="ECO:0000313" key="3">
    <source>
        <dbReference type="Proteomes" id="UP000034455"/>
    </source>
</evidence>